<proteinExistence type="inferred from homology"/>
<name>A0A7R8UC58_HERIL</name>
<dbReference type="OrthoDB" id="1063785at2759"/>
<evidence type="ECO:0000313" key="7">
    <source>
        <dbReference type="EMBL" id="CAD7078088.1"/>
    </source>
</evidence>
<dbReference type="PROSITE" id="PS00284">
    <property type="entry name" value="SERPIN"/>
    <property type="match status" value="1"/>
</dbReference>
<evidence type="ECO:0000259" key="6">
    <source>
        <dbReference type="SMART" id="SM00093"/>
    </source>
</evidence>
<feature type="region of interest" description="Disordered" evidence="5">
    <location>
        <begin position="479"/>
        <end position="514"/>
    </location>
</feature>
<dbReference type="SMART" id="SM00093">
    <property type="entry name" value="SERPIN"/>
    <property type="match status" value="1"/>
</dbReference>
<comment type="similarity">
    <text evidence="1 4">Belongs to the serpin family.</text>
</comment>
<keyword evidence="8" id="KW-1185">Reference proteome</keyword>
<feature type="compositionally biased region" description="Polar residues" evidence="5">
    <location>
        <begin position="505"/>
        <end position="514"/>
    </location>
</feature>
<evidence type="ECO:0000256" key="1">
    <source>
        <dbReference type="ARBA" id="ARBA00009500"/>
    </source>
</evidence>
<dbReference type="InterPro" id="IPR036186">
    <property type="entry name" value="Serpin_sf"/>
</dbReference>
<feature type="region of interest" description="Disordered" evidence="5">
    <location>
        <begin position="243"/>
        <end position="358"/>
    </location>
</feature>
<feature type="compositionally biased region" description="Low complexity" evidence="5">
    <location>
        <begin position="255"/>
        <end position="327"/>
    </location>
</feature>
<organism evidence="7 8">
    <name type="scientific">Hermetia illucens</name>
    <name type="common">Black soldier fly</name>
    <dbReference type="NCBI Taxonomy" id="343691"/>
    <lineage>
        <taxon>Eukaryota</taxon>
        <taxon>Metazoa</taxon>
        <taxon>Ecdysozoa</taxon>
        <taxon>Arthropoda</taxon>
        <taxon>Hexapoda</taxon>
        <taxon>Insecta</taxon>
        <taxon>Pterygota</taxon>
        <taxon>Neoptera</taxon>
        <taxon>Endopterygota</taxon>
        <taxon>Diptera</taxon>
        <taxon>Brachycera</taxon>
        <taxon>Stratiomyomorpha</taxon>
        <taxon>Stratiomyidae</taxon>
        <taxon>Hermetiinae</taxon>
        <taxon>Hermetia</taxon>
    </lineage>
</organism>
<keyword evidence="3" id="KW-0722">Serine protease inhibitor</keyword>
<dbReference type="InterPro" id="IPR042178">
    <property type="entry name" value="Serpin_sf_1"/>
</dbReference>
<dbReference type="InterPro" id="IPR023796">
    <property type="entry name" value="Serpin_dom"/>
</dbReference>
<dbReference type="Gene3D" id="3.30.497.10">
    <property type="entry name" value="Antithrombin, subunit I, domain 2"/>
    <property type="match status" value="1"/>
</dbReference>
<feature type="domain" description="Serpin" evidence="6">
    <location>
        <begin position="1008"/>
        <end position="1446"/>
    </location>
</feature>
<dbReference type="FunCoup" id="A0A7R8UC58">
    <property type="interactions" value="57"/>
</dbReference>
<dbReference type="Proteomes" id="UP000594454">
    <property type="component" value="Chromosome 1"/>
</dbReference>
<feature type="compositionally biased region" description="Polar residues" evidence="5">
    <location>
        <begin position="1"/>
        <end position="12"/>
    </location>
</feature>
<evidence type="ECO:0000256" key="5">
    <source>
        <dbReference type="SAM" id="MobiDB-lite"/>
    </source>
</evidence>
<evidence type="ECO:0000256" key="4">
    <source>
        <dbReference type="RuleBase" id="RU000411"/>
    </source>
</evidence>
<dbReference type="PANTHER" id="PTHR11461">
    <property type="entry name" value="SERINE PROTEASE INHIBITOR, SERPIN"/>
    <property type="match status" value="1"/>
</dbReference>
<dbReference type="GO" id="GO:0005615">
    <property type="term" value="C:extracellular space"/>
    <property type="evidence" value="ECO:0007669"/>
    <property type="project" value="InterPro"/>
</dbReference>
<dbReference type="GO" id="GO:0004867">
    <property type="term" value="F:serine-type endopeptidase inhibitor activity"/>
    <property type="evidence" value="ECO:0007669"/>
    <property type="project" value="UniProtKB-KW"/>
</dbReference>
<feature type="region of interest" description="Disordered" evidence="5">
    <location>
        <begin position="200"/>
        <end position="222"/>
    </location>
</feature>
<protein>
    <recommendedName>
        <fullName evidence="6">Serpin domain-containing protein</fullName>
    </recommendedName>
</protein>
<dbReference type="PANTHER" id="PTHR11461:SF211">
    <property type="entry name" value="GH10112P-RELATED"/>
    <property type="match status" value="1"/>
</dbReference>
<keyword evidence="2" id="KW-0646">Protease inhibitor</keyword>
<evidence type="ECO:0000256" key="2">
    <source>
        <dbReference type="ARBA" id="ARBA00022690"/>
    </source>
</evidence>
<dbReference type="SUPFAM" id="SSF56574">
    <property type="entry name" value="Serpins"/>
    <property type="match status" value="1"/>
</dbReference>
<dbReference type="InterPro" id="IPR042185">
    <property type="entry name" value="Serpin_sf_2"/>
</dbReference>
<gene>
    <name evidence="7" type="ORF">HERILL_LOCUS1378</name>
</gene>
<dbReference type="EMBL" id="LR899009">
    <property type="protein sequence ID" value="CAD7078088.1"/>
    <property type="molecule type" value="Genomic_DNA"/>
</dbReference>
<dbReference type="Pfam" id="PF00079">
    <property type="entry name" value="Serpin"/>
    <property type="match status" value="1"/>
</dbReference>
<sequence length="1450" mass="159745">MVYNSGSYPTTEPSDKSSNEDDPSKQIIGSSVVTSVSVILNGDEPQFTDAVGNTIPKPLVPLQVASPINLLNPDRYEFYTFNDNGELVKRLMTLDEIQSIVANGNGDGAVIHSFPINDRDPEKNVHDIVESVQKVLNKEVAWKKNLTNEHLVLDTPDVSSSWSMILPAIFGNTGTEIFPNKPQQVAMTPEADVLTRKPPTKVPLIHKPQKPVPSHNKPSIENEAQNSNIMNNAMAKPSFSKPEYLTTTTNEKPISVKSTTKSPPATTTTTTTRKPTTTTTHKPTTTTTRKPPTTTTTTSKPTTTLAPTTSRTTVTTPKPTTSSTTTTIKPMFEKPISSPVNVSPTKKVPPTTEGSLMEVSQSHVPMNGIDTKYGSEPEFSEYHQYESVPLASTGSYGGLEADDLVENPSMGYLSPSLDTDLPTKEDINTKISIDQILETLTNDMNTEKVEMETNTKLYTTIEPVLYNGDLSKPHKKQEIVYTTETDSTTTNSPEQKTEAEKDSIGNGSQEESNTLHFEPLYAEIRDPIVNDFSTEIPLAETTTTTMINDLGTTLGDTPGDDKHDEFTSHLQAQPIKTEDKPLSVVETIDQLINDQKKSTPASVVTEPVSMDQSIKIQGASNEISMDDYVHQAATIASNLEGNINSKPTTTPSNEVTDMSEPEESNEISNLIPDVVNQITDAPQADPNRPDEIDLSNRVSNIAYLNPNLLVPLKEPMATPKPVKVEHLDEAVMKESVPTTTIAPETPVTHTRFNLRPTYQSHIKNSGEASAEVTTQTEPNSAIEVNTPYYIKINSIKAEAHLTTEPPKPAEQLITTIVPTTIPPVKATKENDNSMNFQTFATESSTESEDALVTELTTSKIDLITDTPTSHETEQAYVKLGESTEKLDDMLQTTTVSADLTNVPEMSTTTQAATTIPVKESSSNTLKPVHYYKHPSSATDQKLMQFNNQRPVVRPPALSNLKVTPVGQPPRIPVRLDPIPGPSLGLKSSTIGQDEDVLAFAQLCNELAFNYWKSITAEKISPARSLVISPFALTSMLSMVFLGARGGTSGEMNEILKLDDMVTFNPHLVFKNITDSVEKIRDSHIAAAAFIREVYTDRSNGKVLQFFKEKVQQFYSGHVEEVNFNIVSDIIRRRTNLLVKRHTSGKVPEYLRTNSVWVNGPFATISANLIQTDCTRASVFDRDGEMFFQVHPSIRQRRLVPIPAVVWRAGFTAGYDPEVDATVVAFGNAFNTISTIYVMPGQQGVAAAGDNLERLETSLIETEIGANVWGRLLSSLHERPGLEVQLPRFSHRSFINASAGLQRMGLKSIFNSDDADLRGLTGSANRDVYLSDMIQVNTFTTCGEGRIGEQHHVEMYPAPPLRRKHSGVGQEARSEVKSEEHVGTVQDSGRAIYDDLLDPKYLEVPLQLRPRQARIPEAPRLRFDKPFLYFVRHNPTGMILFMGRFNPRLLP</sequence>
<dbReference type="InterPro" id="IPR023795">
    <property type="entry name" value="Serpin_CS"/>
</dbReference>
<feature type="region of interest" description="Disordered" evidence="5">
    <location>
        <begin position="1"/>
        <end position="26"/>
    </location>
</feature>
<evidence type="ECO:0000313" key="8">
    <source>
        <dbReference type="Proteomes" id="UP000594454"/>
    </source>
</evidence>
<feature type="compositionally biased region" description="Basic and acidic residues" evidence="5">
    <location>
        <begin position="13"/>
        <end position="24"/>
    </location>
</feature>
<dbReference type="Gene3D" id="2.30.39.10">
    <property type="entry name" value="Alpha-1-antitrypsin, domain 1"/>
    <property type="match status" value="1"/>
</dbReference>
<dbReference type="InterPro" id="IPR000215">
    <property type="entry name" value="Serpin_fam"/>
</dbReference>
<evidence type="ECO:0000256" key="3">
    <source>
        <dbReference type="ARBA" id="ARBA00022900"/>
    </source>
</evidence>
<accession>A0A7R8UC58</accession>
<reference evidence="7 8" key="1">
    <citation type="submission" date="2020-11" db="EMBL/GenBank/DDBJ databases">
        <authorList>
            <person name="Wallbank WR R."/>
            <person name="Pardo Diaz C."/>
            <person name="Kozak K."/>
            <person name="Martin S."/>
            <person name="Jiggins C."/>
            <person name="Moest M."/>
            <person name="Warren A I."/>
            <person name="Generalovic N T."/>
            <person name="Byers J.R.P. K."/>
            <person name="Montejo-Kovacevich G."/>
            <person name="Yen C E."/>
        </authorList>
    </citation>
    <scope>NUCLEOTIDE SEQUENCE [LARGE SCALE GENOMIC DNA]</scope>
</reference>
<dbReference type="InParanoid" id="A0A7R8UC58"/>